<evidence type="ECO:0000256" key="3">
    <source>
        <dbReference type="SAM" id="MobiDB-lite"/>
    </source>
</evidence>
<dbReference type="PROSITE" id="PS51957">
    <property type="entry name" value="LID"/>
    <property type="match status" value="1"/>
</dbReference>
<feature type="compositionally biased region" description="Pro residues" evidence="3">
    <location>
        <begin position="528"/>
        <end position="537"/>
    </location>
</feature>
<dbReference type="WBParaSite" id="MCU_005212-RB">
    <property type="protein sequence ID" value="MCU_005212-RB"/>
    <property type="gene ID" value="MCU_005212"/>
</dbReference>
<feature type="compositionally biased region" description="Pro residues" evidence="3">
    <location>
        <begin position="508"/>
        <end position="517"/>
    </location>
</feature>
<protein>
    <submittedName>
        <fullName evidence="5">LID domain-containing protein</fullName>
    </submittedName>
</protein>
<feature type="region of interest" description="Disordered" evidence="3">
    <location>
        <begin position="1"/>
        <end position="65"/>
    </location>
</feature>
<proteinExistence type="inferred from homology"/>
<sequence length="910" mass="95925">MPPRGPTPPLTGHSPGGNPTCRMQSAVMTMSGGPQHPGHLGPPPQPPHSQMHPGPMMLQVGGPGGGIPGGLSGVHYAPHGPLPPGGHIPGGSDRSDHGMPPMQPGQQQQLGASMMQHHHGPPQTGPIGIPSMGPHQQMPPGPIPPHGHPHHLHHPAHGPLLHRSGLQPEFRIYELNKRLQQRADESDSQWWEAFTTDFFDDDATITITVRLEDGPKHFNIGRTLIPRYFRSIFESGCSELYFNLRHTRESFHNPILTLDSECANMVMNMIRPFPTTVVVEAQFSLGFTLDELMRIRTWTFQIRSHRELIMRSMLGIQDPALFEQVSKNVTRSGIMANTLHFLRLCVILEPMQELMSRQKFQNLSPRECLRNTLMQRWKRITSMQNQPTKPEPNRPTNKRRKRKGSSANSEAGGGGVGGRSTKRKQSPVPVPSQSLAQPGDIMIVGEPTLMGGEFGEDDERLITRLENSQYDPAAAAAALAAQQQMVAMGGALAQHHHPSAASGISPFNRPPAFPPAFPGGQSPMMYAPAPPYAPPPTASSSSPSMKPHQSPLYGHPNSVPPPPLPYVGGPPGGSMMPASVPTPHAQGGRIMSPMGTLGVGNPSTPIGPGGPNPANTAMMLAPPPSLADSESGGNGGMGQQPPRSSSASSLHTGGGSATSAPAFPPPPQQSVLEGVTPPPALQQQQQNGPVSFQSQKSPVLSSPGASAAGPSALQFPPPMTSPFDPTVGGGGRATTPRLQPPSSSTQQMSDGSGPGSIGHPDGRSETPNPNGFTGGSVPPLGDAVLQQSVHVPSSNTAPVPLASTITSQPASNGSGAFASTLSCQDPISNYAFPPLEEENKFPRNLDGSAPPNVLPNHDASDQVEQGQTPLDYLLLPVSSAPSVVSGKLPELTMEVHEGGDTTSFVATTDS</sequence>
<evidence type="ECO:0000256" key="2">
    <source>
        <dbReference type="PROSITE-ProRule" id="PRU01302"/>
    </source>
</evidence>
<feature type="compositionally biased region" description="Low complexity" evidence="3">
    <location>
        <begin position="98"/>
        <end position="109"/>
    </location>
</feature>
<feature type="region of interest" description="Disordered" evidence="3">
    <location>
        <begin position="496"/>
        <end position="865"/>
    </location>
</feature>
<dbReference type="Pfam" id="PF01803">
    <property type="entry name" value="LIM_bind"/>
    <property type="match status" value="1"/>
</dbReference>
<feature type="compositionally biased region" description="Low complexity" evidence="3">
    <location>
        <begin position="701"/>
        <end position="712"/>
    </location>
</feature>
<name>A0A5K3F3C2_MESCO</name>
<feature type="compositionally biased region" description="Polar residues" evidence="3">
    <location>
        <begin position="736"/>
        <end position="750"/>
    </location>
</feature>
<evidence type="ECO:0000259" key="4">
    <source>
        <dbReference type="PROSITE" id="PS51957"/>
    </source>
</evidence>
<feature type="region of interest" description="Disordered" evidence="3">
    <location>
        <begin position="380"/>
        <end position="440"/>
    </location>
</feature>
<dbReference type="Pfam" id="PF17916">
    <property type="entry name" value="LID"/>
    <property type="match status" value="1"/>
</dbReference>
<dbReference type="InterPro" id="IPR029005">
    <property type="entry name" value="LIM-bd/SEUSS"/>
</dbReference>
<feature type="compositionally biased region" description="Low complexity" evidence="3">
    <location>
        <begin position="48"/>
        <end position="60"/>
    </location>
</feature>
<feature type="compositionally biased region" description="Polar residues" evidence="3">
    <location>
        <begin position="641"/>
        <end position="651"/>
    </location>
</feature>
<feature type="domain" description="LIM interaction" evidence="4">
    <location>
        <begin position="440"/>
        <end position="479"/>
    </location>
</feature>
<feature type="region of interest" description="Disordered" evidence="3">
    <location>
        <begin position="82"/>
        <end position="121"/>
    </location>
</feature>
<dbReference type="AlphaFoldDB" id="A0A5K3F3C2"/>
<dbReference type="InterPro" id="IPR041363">
    <property type="entry name" value="LID"/>
</dbReference>
<feature type="compositionally biased region" description="Polar residues" evidence="3">
    <location>
        <begin position="785"/>
        <end position="827"/>
    </location>
</feature>
<comment type="similarity">
    <text evidence="1 2">Belongs to the LDB family.</text>
</comment>
<feature type="compositionally biased region" description="Basic residues" evidence="3">
    <location>
        <begin position="147"/>
        <end position="156"/>
    </location>
</feature>
<feature type="compositionally biased region" description="Pro residues" evidence="3">
    <location>
        <begin position="137"/>
        <end position="146"/>
    </location>
</feature>
<dbReference type="GO" id="GO:0030274">
    <property type="term" value="F:LIM domain binding"/>
    <property type="evidence" value="ECO:0007669"/>
    <property type="project" value="UniProtKB-UniRule"/>
</dbReference>
<feature type="compositionally biased region" description="Low complexity" evidence="3">
    <location>
        <begin position="518"/>
        <end position="527"/>
    </location>
</feature>
<feature type="compositionally biased region" description="Low complexity" evidence="3">
    <location>
        <begin position="538"/>
        <end position="557"/>
    </location>
</feature>
<evidence type="ECO:0000256" key="1">
    <source>
        <dbReference type="ARBA" id="ARBA00006928"/>
    </source>
</evidence>
<feature type="region of interest" description="Disordered" evidence="3">
    <location>
        <begin position="133"/>
        <end position="163"/>
    </location>
</feature>
<accession>A0A5K3F3C2</accession>
<dbReference type="PANTHER" id="PTHR10378">
    <property type="entry name" value="LIM DOMAIN-BINDING PROTEIN"/>
    <property type="match status" value="1"/>
</dbReference>
<feature type="compositionally biased region" description="Polar residues" evidence="3">
    <location>
        <begin position="681"/>
        <end position="700"/>
    </location>
</feature>
<evidence type="ECO:0000313" key="5">
    <source>
        <dbReference type="WBParaSite" id="MCU_005212-RB"/>
    </source>
</evidence>
<reference evidence="5" key="1">
    <citation type="submission" date="2019-11" db="UniProtKB">
        <authorList>
            <consortium name="WormBaseParasite"/>
        </authorList>
    </citation>
    <scope>IDENTIFICATION</scope>
</reference>
<organism evidence="5">
    <name type="scientific">Mesocestoides corti</name>
    <name type="common">Flatworm</name>
    <dbReference type="NCBI Taxonomy" id="53468"/>
    <lineage>
        <taxon>Eukaryota</taxon>
        <taxon>Metazoa</taxon>
        <taxon>Spiralia</taxon>
        <taxon>Lophotrochozoa</taxon>
        <taxon>Platyhelminthes</taxon>
        <taxon>Cestoda</taxon>
        <taxon>Eucestoda</taxon>
        <taxon>Cyclophyllidea</taxon>
        <taxon>Mesocestoididae</taxon>
        <taxon>Mesocestoides</taxon>
    </lineage>
</organism>